<organism evidence="12 13">
    <name type="scientific">Actinidia chinensis var. chinensis</name>
    <name type="common">Chinese soft-hair kiwi</name>
    <dbReference type="NCBI Taxonomy" id="1590841"/>
    <lineage>
        <taxon>Eukaryota</taxon>
        <taxon>Viridiplantae</taxon>
        <taxon>Streptophyta</taxon>
        <taxon>Embryophyta</taxon>
        <taxon>Tracheophyta</taxon>
        <taxon>Spermatophyta</taxon>
        <taxon>Magnoliopsida</taxon>
        <taxon>eudicotyledons</taxon>
        <taxon>Gunneridae</taxon>
        <taxon>Pentapetalae</taxon>
        <taxon>asterids</taxon>
        <taxon>Ericales</taxon>
        <taxon>Actinidiaceae</taxon>
        <taxon>Actinidia</taxon>
    </lineage>
</organism>
<keyword evidence="13" id="KW-1185">Reference proteome</keyword>
<dbReference type="InterPro" id="IPR008254">
    <property type="entry name" value="Flavodoxin/NO_synth"/>
</dbReference>
<dbReference type="OrthoDB" id="1856718at2759"/>
<proteinExistence type="predicted"/>
<dbReference type="InterPro" id="IPR001709">
    <property type="entry name" value="Flavoprot_Pyr_Nucl_cyt_Rdtase"/>
</dbReference>
<reference evidence="13" key="2">
    <citation type="journal article" date="2018" name="BMC Genomics">
        <title>A manually annotated Actinidia chinensis var. chinensis (kiwifruit) genome highlights the challenges associated with draft genomes and gene prediction in plants.</title>
        <authorList>
            <person name="Pilkington S.M."/>
            <person name="Crowhurst R."/>
            <person name="Hilario E."/>
            <person name="Nardozza S."/>
            <person name="Fraser L."/>
            <person name="Peng Y."/>
            <person name="Gunaseelan K."/>
            <person name="Simpson R."/>
            <person name="Tahir J."/>
            <person name="Deroles S.C."/>
            <person name="Templeton K."/>
            <person name="Luo Z."/>
            <person name="Davy M."/>
            <person name="Cheng C."/>
            <person name="McNeilage M."/>
            <person name="Scaglione D."/>
            <person name="Liu Y."/>
            <person name="Zhang Q."/>
            <person name="Datson P."/>
            <person name="De Silva N."/>
            <person name="Gardiner S.E."/>
            <person name="Bassett H."/>
            <person name="Chagne D."/>
            <person name="McCallum J."/>
            <person name="Dzierzon H."/>
            <person name="Deng C."/>
            <person name="Wang Y.Y."/>
            <person name="Barron L."/>
            <person name="Manako K."/>
            <person name="Bowen J."/>
            <person name="Foster T.M."/>
            <person name="Erridge Z.A."/>
            <person name="Tiffin H."/>
            <person name="Waite C.N."/>
            <person name="Davies K.M."/>
            <person name="Grierson E.P."/>
            <person name="Laing W.A."/>
            <person name="Kirk R."/>
            <person name="Chen X."/>
            <person name="Wood M."/>
            <person name="Montefiori M."/>
            <person name="Brummell D.A."/>
            <person name="Schwinn K.E."/>
            <person name="Catanach A."/>
            <person name="Fullerton C."/>
            <person name="Li D."/>
            <person name="Meiyalaghan S."/>
            <person name="Nieuwenhuizen N."/>
            <person name="Read N."/>
            <person name="Prakash R."/>
            <person name="Hunter D."/>
            <person name="Zhang H."/>
            <person name="McKenzie M."/>
            <person name="Knabel M."/>
            <person name="Harris A."/>
            <person name="Allan A.C."/>
            <person name="Gleave A."/>
            <person name="Chen A."/>
            <person name="Janssen B.J."/>
            <person name="Plunkett B."/>
            <person name="Ampomah-Dwamena C."/>
            <person name="Voogd C."/>
            <person name="Leif D."/>
            <person name="Lafferty D."/>
            <person name="Souleyre E.J.F."/>
            <person name="Varkonyi-Gasic E."/>
            <person name="Gambi F."/>
            <person name="Hanley J."/>
            <person name="Yao J.L."/>
            <person name="Cheung J."/>
            <person name="David K.M."/>
            <person name="Warren B."/>
            <person name="Marsh K."/>
            <person name="Snowden K.C."/>
            <person name="Lin-Wang K."/>
            <person name="Brian L."/>
            <person name="Martinez-Sanchez M."/>
            <person name="Wang M."/>
            <person name="Ileperuma N."/>
            <person name="Macnee N."/>
            <person name="Campin R."/>
            <person name="McAtee P."/>
            <person name="Drummond R.S.M."/>
            <person name="Espley R.V."/>
            <person name="Ireland H.S."/>
            <person name="Wu R."/>
            <person name="Atkinson R.G."/>
            <person name="Karunairetnam S."/>
            <person name="Bulley S."/>
            <person name="Chunkath S."/>
            <person name="Hanley Z."/>
            <person name="Storey R."/>
            <person name="Thrimawithana A.H."/>
            <person name="Thomson S."/>
            <person name="David C."/>
            <person name="Testolin R."/>
            <person name="Huang H."/>
            <person name="Hellens R.P."/>
            <person name="Schaffer R.J."/>
        </authorList>
    </citation>
    <scope>NUCLEOTIDE SEQUENCE [LARGE SCALE GENOMIC DNA]</scope>
    <source>
        <strain evidence="13">cv. Red5</strain>
    </source>
</reference>
<dbReference type="PRINTS" id="PR00371">
    <property type="entry name" value="FPNCR"/>
</dbReference>
<dbReference type="PANTHER" id="PTHR19384:SF111">
    <property type="entry name" value="NADPH--CYTOCHROME P450 REDUCTASE 1"/>
    <property type="match status" value="1"/>
</dbReference>
<dbReference type="GO" id="GO:0003958">
    <property type="term" value="F:NADPH-hemoprotein reductase activity"/>
    <property type="evidence" value="ECO:0007669"/>
    <property type="project" value="TreeGrafter"/>
</dbReference>
<dbReference type="InParanoid" id="A0A2R6R2X5"/>
<dbReference type="OMA" id="CTSITYE"/>
<dbReference type="FunFam" id="3.40.50.360:FF:000023">
    <property type="entry name" value="NADPH--cytochrome P450 reductase"/>
    <property type="match status" value="1"/>
</dbReference>
<keyword evidence="9" id="KW-0472">Membrane</keyword>
<keyword evidence="3" id="KW-0285">Flavoprotein</keyword>
<dbReference type="Gene3D" id="1.20.990.10">
    <property type="entry name" value="NADPH-cytochrome p450 Reductase, Chain A, domain 3"/>
    <property type="match status" value="1"/>
</dbReference>
<reference evidence="12 13" key="1">
    <citation type="submission" date="2017-07" db="EMBL/GenBank/DDBJ databases">
        <title>An improved, manually edited Actinidia chinensis var. chinensis (kiwifruit) genome highlights the challenges associated with draft genomes and gene prediction in plants.</title>
        <authorList>
            <person name="Pilkington S."/>
            <person name="Crowhurst R."/>
            <person name="Hilario E."/>
            <person name="Nardozza S."/>
            <person name="Fraser L."/>
            <person name="Peng Y."/>
            <person name="Gunaseelan K."/>
            <person name="Simpson R."/>
            <person name="Tahir J."/>
            <person name="Deroles S."/>
            <person name="Templeton K."/>
            <person name="Luo Z."/>
            <person name="Davy M."/>
            <person name="Cheng C."/>
            <person name="Mcneilage M."/>
            <person name="Scaglione D."/>
            <person name="Liu Y."/>
            <person name="Zhang Q."/>
            <person name="Datson P."/>
            <person name="De Silva N."/>
            <person name="Gardiner S."/>
            <person name="Bassett H."/>
            <person name="Chagne D."/>
            <person name="Mccallum J."/>
            <person name="Dzierzon H."/>
            <person name="Deng C."/>
            <person name="Wang Y.-Y."/>
            <person name="Barron N."/>
            <person name="Manako K."/>
            <person name="Bowen J."/>
            <person name="Foster T."/>
            <person name="Erridge Z."/>
            <person name="Tiffin H."/>
            <person name="Waite C."/>
            <person name="Davies K."/>
            <person name="Grierson E."/>
            <person name="Laing W."/>
            <person name="Kirk R."/>
            <person name="Chen X."/>
            <person name="Wood M."/>
            <person name="Montefiori M."/>
            <person name="Brummell D."/>
            <person name="Schwinn K."/>
            <person name="Catanach A."/>
            <person name="Fullerton C."/>
            <person name="Li D."/>
            <person name="Meiyalaghan S."/>
            <person name="Nieuwenhuizen N."/>
            <person name="Read N."/>
            <person name="Prakash R."/>
            <person name="Hunter D."/>
            <person name="Zhang H."/>
            <person name="Mckenzie M."/>
            <person name="Knabel M."/>
            <person name="Harris A."/>
            <person name="Allan A."/>
            <person name="Chen A."/>
            <person name="Janssen B."/>
            <person name="Plunkett B."/>
            <person name="Dwamena C."/>
            <person name="Voogd C."/>
            <person name="Leif D."/>
            <person name="Lafferty D."/>
            <person name="Souleyre E."/>
            <person name="Varkonyi-Gasic E."/>
            <person name="Gambi F."/>
            <person name="Hanley J."/>
            <person name="Yao J.-L."/>
            <person name="Cheung J."/>
            <person name="David K."/>
            <person name="Warren B."/>
            <person name="Marsh K."/>
            <person name="Snowden K."/>
            <person name="Lin-Wang K."/>
            <person name="Brian L."/>
            <person name="Martinez-Sanchez M."/>
            <person name="Wang M."/>
            <person name="Ileperuma N."/>
            <person name="Macnee N."/>
            <person name="Campin R."/>
            <person name="Mcatee P."/>
            <person name="Drummond R."/>
            <person name="Espley R."/>
            <person name="Ireland H."/>
            <person name="Wu R."/>
            <person name="Atkinson R."/>
            <person name="Karunairetnam S."/>
            <person name="Bulley S."/>
            <person name="Chunkath S."/>
            <person name="Hanley Z."/>
            <person name="Storey R."/>
            <person name="Thrimawithana A."/>
            <person name="Thomson S."/>
            <person name="David C."/>
            <person name="Testolin R."/>
        </authorList>
    </citation>
    <scope>NUCLEOTIDE SEQUENCE [LARGE SCALE GENOMIC DNA]</scope>
    <source>
        <strain evidence="13">cv. Red5</strain>
        <tissue evidence="12">Young leaf</tissue>
    </source>
</reference>
<feature type="domain" description="FAD-binding FR-type" evidence="11">
    <location>
        <begin position="286"/>
        <end position="528"/>
    </location>
</feature>
<evidence type="ECO:0000313" key="13">
    <source>
        <dbReference type="Proteomes" id="UP000241394"/>
    </source>
</evidence>
<evidence type="ECO:0000256" key="4">
    <source>
        <dbReference type="ARBA" id="ARBA00022643"/>
    </source>
</evidence>
<dbReference type="Gramene" id="PSS19602">
    <property type="protein sequence ID" value="PSS19602"/>
    <property type="gene ID" value="CEY00_Acc11699"/>
</dbReference>
<dbReference type="PROSITE" id="PS50902">
    <property type="entry name" value="FLAVODOXIN_LIKE"/>
    <property type="match status" value="1"/>
</dbReference>
<dbReference type="InterPro" id="IPR039261">
    <property type="entry name" value="FNR_nucleotide-bd"/>
</dbReference>
<evidence type="ECO:0000256" key="8">
    <source>
        <dbReference type="ARBA" id="ARBA00056613"/>
    </source>
</evidence>
<dbReference type="SUPFAM" id="SSF52343">
    <property type="entry name" value="Ferredoxin reductase-like, C-terminal NADP-linked domain"/>
    <property type="match status" value="1"/>
</dbReference>
<dbReference type="InterPro" id="IPR003097">
    <property type="entry name" value="CysJ-like_FAD-binding"/>
</dbReference>
<accession>A0A2R6R2X5</accession>
<sequence length="593" mass="65502">MSSSSDLIRSIESVLGMSFGSDAAVVVVTTCLAVIVGLLFFLWNRSSDRSREAKPVVVSKPLKVEVEEDEFEEGSGKTKVTIFFGTQTGTAEGFAKSLAEEIKARYEKAVVKVIDLDDYADDDDLYEQKLKKETLAFLMLATYGDGEPTDNAARFYKWVTEENERGTWLQHLKYGVFALGNRQYEHFNKIGKVVDEQLNKQGAKRLVTVGLGDDDQCIEDDFAAWRELLWPELDQLLRDADDTNTVATPYKAAIPEYRVVIHNTTAISYEDKHLNMANGNTSYDIHHPCRSNVAVQRELHKLESDRSCIHLEFNISGTGIIYETGDHVGVYAENSDETVEAAAKLLGQPLDLLFSIHSDKDGGSLPPPFPGPCTLRTALAHYADLLNPPRKAALIALAAHAVEPIEAERLKFLSSPQGKDDYSQWIVASQRSLLEVMAEFPSAKPPLGVFFAAVAPRLQPRYYSISSSPRFAPNRVHVTSALVYGPSPTGRIHKGVCSTWMKNAVPLEKSQDCSSAPIFIRTSNFKLPANPSVPIVMVGPGTGLAPFRGFLQERLALKENGVQLGPALLFLDVETAEWILFTRMSSTILSVEV</sequence>
<dbReference type="Pfam" id="PF00258">
    <property type="entry name" value="Flavodoxin_1"/>
    <property type="match status" value="1"/>
</dbReference>
<evidence type="ECO:0000256" key="9">
    <source>
        <dbReference type="SAM" id="Phobius"/>
    </source>
</evidence>
<dbReference type="Proteomes" id="UP000241394">
    <property type="component" value="Chromosome LG10"/>
</dbReference>
<keyword evidence="5" id="KW-0274">FAD</keyword>
<comment type="cofactor">
    <cofactor evidence="2">
        <name>FAD</name>
        <dbReference type="ChEBI" id="CHEBI:57692"/>
    </cofactor>
</comment>
<dbReference type="PANTHER" id="PTHR19384">
    <property type="entry name" value="NITRIC OXIDE SYNTHASE-RELATED"/>
    <property type="match status" value="1"/>
</dbReference>
<keyword evidence="9" id="KW-0812">Transmembrane</keyword>
<feature type="transmembrane region" description="Helical" evidence="9">
    <location>
        <begin position="23"/>
        <end position="43"/>
    </location>
</feature>
<keyword evidence="9" id="KW-1133">Transmembrane helix</keyword>
<dbReference type="Gene3D" id="3.40.50.360">
    <property type="match status" value="1"/>
</dbReference>
<keyword evidence="6" id="KW-0521">NADP</keyword>
<dbReference type="Gene3D" id="2.40.30.10">
    <property type="entry name" value="Translation factors"/>
    <property type="match status" value="1"/>
</dbReference>
<dbReference type="GO" id="GO:0005829">
    <property type="term" value="C:cytosol"/>
    <property type="evidence" value="ECO:0007669"/>
    <property type="project" value="TreeGrafter"/>
</dbReference>
<comment type="function">
    <text evidence="8">This enzyme is required for electron transfer from NADP to cytochrome P450 in microsomes. It can also provide electron transfer to heme oxygenase and cytochrome B5. Involved in the biosynthesis of the antimalarial endoperoxide artemisinin. Acts as a redox partner for CYP71AV1 which catalyzes the conversion of amorphadiene to more oxygenated products.</text>
</comment>
<dbReference type="FunFam" id="1.20.990.10:FF:000003">
    <property type="entry name" value="NADPH--cytochrome P450 reductase"/>
    <property type="match status" value="1"/>
</dbReference>
<feature type="domain" description="Flavodoxin-like" evidence="10">
    <location>
        <begin position="80"/>
        <end position="230"/>
    </location>
</feature>
<keyword evidence="7" id="KW-0560">Oxidoreductase</keyword>
<evidence type="ECO:0000256" key="7">
    <source>
        <dbReference type="ARBA" id="ARBA00023002"/>
    </source>
</evidence>
<gene>
    <name evidence="12" type="ORF">CEY00_Acc11699</name>
</gene>
<dbReference type="GO" id="GO:0010181">
    <property type="term" value="F:FMN binding"/>
    <property type="evidence" value="ECO:0007669"/>
    <property type="project" value="InterPro"/>
</dbReference>
<name>A0A2R6R2X5_ACTCC</name>
<evidence type="ECO:0000259" key="11">
    <source>
        <dbReference type="PROSITE" id="PS51384"/>
    </source>
</evidence>
<dbReference type="InterPro" id="IPR017938">
    <property type="entry name" value="Riboflavin_synthase-like_b-brl"/>
</dbReference>
<evidence type="ECO:0000256" key="2">
    <source>
        <dbReference type="ARBA" id="ARBA00001974"/>
    </source>
</evidence>
<dbReference type="SUPFAM" id="SSF52218">
    <property type="entry name" value="Flavoproteins"/>
    <property type="match status" value="1"/>
</dbReference>
<dbReference type="InterPro" id="IPR001094">
    <property type="entry name" value="Flavdoxin-like"/>
</dbReference>
<evidence type="ECO:0000259" key="10">
    <source>
        <dbReference type="PROSITE" id="PS50902"/>
    </source>
</evidence>
<evidence type="ECO:0000256" key="1">
    <source>
        <dbReference type="ARBA" id="ARBA00001917"/>
    </source>
</evidence>
<evidence type="ECO:0000256" key="5">
    <source>
        <dbReference type="ARBA" id="ARBA00022827"/>
    </source>
</evidence>
<dbReference type="EMBL" id="NKQK01000010">
    <property type="protein sequence ID" value="PSS19602.1"/>
    <property type="molecule type" value="Genomic_DNA"/>
</dbReference>
<dbReference type="STRING" id="1590841.A0A2R6R2X5"/>
<dbReference type="InterPro" id="IPR029039">
    <property type="entry name" value="Flavoprotein-like_sf"/>
</dbReference>
<dbReference type="InterPro" id="IPR017927">
    <property type="entry name" value="FAD-bd_FR_type"/>
</dbReference>
<dbReference type="Gene3D" id="3.40.50.80">
    <property type="entry name" value="Nucleotide-binding domain of ferredoxin-NADP reductase (FNR) module"/>
    <property type="match status" value="1"/>
</dbReference>
<evidence type="ECO:0000256" key="3">
    <source>
        <dbReference type="ARBA" id="ARBA00022630"/>
    </source>
</evidence>
<dbReference type="SUPFAM" id="SSF63380">
    <property type="entry name" value="Riboflavin synthase domain-like"/>
    <property type="match status" value="1"/>
</dbReference>
<dbReference type="AlphaFoldDB" id="A0A2R6R2X5"/>
<dbReference type="GO" id="GO:0050660">
    <property type="term" value="F:flavin adenine dinucleotide binding"/>
    <property type="evidence" value="ECO:0007669"/>
    <property type="project" value="TreeGrafter"/>
</dbReference>
<evidence type="ECO:0000256" key="6">
    <source>
        <dbReference type="ARBA" id="ARBA00022857"/>
    </source>
</evidence>
<dbReference type="PROSITE" id="PS51384">
    <property type="entry name" value="FAD_FR"/>
    <property type="match status" value="1"/>
</dbReference>
<keyword evidence="4" id="KW-0288">FMN</keyword>
<dbReference type="InterPro" id="IPR023173">
    <property type="entry name" value="NADPH_Cyt_P450_Rdtase_alpha"/>
</dbReference>
<dbReference type="Pfam" id="PF00667">
    <property type="entry name" value="FAD_binding_1"/>
    <property type="match status" value="1"/>
</dbReference>
<dbReference type="PRINTS" id="PR00369">
    <property type="entry name" value="FLAVODOXIN"/>
</dbReference>
<protein>
    <submittedName>
        <fullName evidence="12">NADPH--cytochrome P450 reductase</fullName>
    </submittedName>
</protein>
<evidence type="ECO:0000313" key="12">
    <source>
        <dbReference type="EMBL" id="PSS19602.1"/>
    </source>
</evidence>
<comment type="cofactor">
    <cofactor evidence="1">
        <name>FMN</name>
        <dbReference type="ChEBI" id="CHEBI:58210"/>
    </cofactor>
</comment>
<comment type="caution">
    <text evidence="12">The sequence shown here is derived from an EMBL/GenBank/DDBJ whole genome shotgun (WGS) entry which is preliminary data.</text>
</comment>